<keyword evidence="1" id="KW-1133">Transmembrane helix</keyword>
<feature type="transmembrane region" description="Helical" evidence="1">
    <location>
        <begin position="142"/>
        <end position="160"/>
    </location>
</feature>
<evidence type="ECO:0000313" key="2">
    <source>
        <dbReference type="EMBL" id="KAK9863541.1"/>
    </source>
</evidence>
<keyword evidence="1" id="KW-0812">Transmembrane</keyword>
<sequence length="359" mass="40632">MAVPQAVTSPCGLLSHHAGERIALEQPFSAKELQYFRTKHDADDSIYDTSSKSFDLERGSAASSAQLGDMAGAGQNQHYQPKQDIITRLEHIREKDMKWVLLMFYMGQTAAIVILVAELIALSQNLEGISLTQRRVPQLHNIIIGAICLAGLLAMTAWLLDRIIRSMWLGKVWQHRRFRGNVLALIELCVMIINLIAFLIPNIYEHACPCCVKVDFVIAWTAFIRWTCWNTLFFILCVVAHNPMPYSGPIYTRRFSRKASPRDRMASILMDPSGYMLPSSFCGASLRALWARQLFIGSMLERSRWPFIILFTLTFTLLWYTRINSCGAVNFVWNGLLSMQVTGDASRNHARLSRAGIVD</sequence>
<dbReference type="AlphaFoldDB" id="A0AAW1T3E0"/>
<comment type="caution">
    <text evidence="2">The sequence shown here is derived from an EMBL/GenBank/DDBJ whole genome shotgun (WGS) entry which is preliminary data.</text>
</comment>
<feature type="transmembrane region" description="Helical" evidence="1">
    <location>
        <begin position="99"/>
        <end position="122"/>
    </location>
</feature>
<proteinExistence type="predicted"/>
<accession>A0AAW1T3E0</accession>
<reference evidence="2 3" key="1">
    <citation type="journal article" date="2024" name="Nat. Commun.">
        <title>Phylogenomics reveals the evolutionary origins of lichenization in chlorophyte algae.</title>
        <authorList>
            <person name="Puginier C."/>
            <person name="Libourel C."/>
            <person name="Otte J."/>
            <person name="Skaloud P."/>
            <person name="Haon M."/>
            <person name="Grisel S."/>
            <person name="Petersen M."/>
            <person name="Berrin J.G."/>
            <person name="Delaux P.M."/>
            <person name="Dal Grande F."/>
            <person name="Keller J."/>
        </authorList>
    </citation>
    <scope>NUCLEOTIDE SEQUENCE [LARGE SCALE GENOMIC DNA]</scope>
    <source>
        <strain evidence="2 3">SAG 2523</strain>
    </source>
</reference>
<evidence type="ECO:0000256" key="1">
    <source>
        <dbReference type="SAM" id="Phobius"/>
    </source>
</evidence>
<gene>
    <name evidence="2" type="ORF">WJX84_001265</name>
</gene>
<feature type="transmembrane region" description="Helical" evidence="1">
    <location>
        <begin position="216"/>
        <end position="240"/>
    </location>
</feature>
<organism evidence="2 3">
    <name type="scientific">Apatococcus fuscideae</name>
    <dbReference type="NCBI Taxonomy" id="2026836"/>
    <lineage>
        <taxon>Eukaryota</taxon>
        <taxon>Viridiplantae</taxon>
        <taxon>Chlorophyta</taxon>
        <taxon>core chlorophytes</taxon>
        <taxon>Trebouxiophyceae</taxon>
        <taxon>Chlorellales</taxon>
        <taxon>Chlorellaceae</taxon>
        <taxon>Apatococcus</taxon>
    </lineage>
</organism>
<keyword evidence="1" id="KW-0472">Membrane</keyword>
<dbReference type="EMBL" id="JALJOV010000458">
    <property type="protein sequence ID" value="KAK9863541.1"/>
    <property type="molecule type" value="Genomic_DNA"/>
</dbReference>
<name>A0AAW1T3E0_9CHLO</name>
<evidence type="ECO:0000313" key="3">
    <source>
        <dbReference type="Proteomes" id="UP001485043"/>
    </source>
</evidence>
<feature type="transmembrane region" description="Helical" evidence="1">
    <location>
        <begin position="181"/>
        <end position="204"/>
    </location>
</feature>
<feature type="transmembrane region" description="Helical" evidence="1">
    <location>
        <begin position="305"/>
        <end position="321"/>
    </location>
</feature>
<dbReference type="Proteomes" id="UP001485043">
    <property type="component" value="Unassembled WGS sequence"/>
</dbReference>
<keyword evidence="3" id="KW-1185">Reference proteome</keyword>
<protein>
    <submittedName>
        <fullName evidence="2">Uncharacterized protein</fullName>
    </submittedName>
</protein>